<evidence type="ECO:0000256" key="1">
    <source>
        <dbReference type="SAM" id="MobiDB-lite"/>
    </source>
</evidence>
<reference evidence="2 3" key="1">
    <citation type="submission" date="2014-07" db="EMBL/GenBank/DDBJ databases">
        <title>Methanogenic archaea and the global carbon cycle.</title>
        <authorList>
            <person name="Henriksen J.R."/>
            <person name="Luke J."/>
            <person name="Reinhart S."/>
            <person name="Benedict M.N."/>
            <person name="Youngblut N.D."/>
            <person name="Metcalf M.E."/>
            <person name="Whitaker R.J."/>
            <person name="Metcalf W.W."/>
        </authorList>
    </citation>
    <scope>NUCLEOTIDE SEQUENCE [LARGE SCALE GENOMIC DNA]</scope>
    <source>
        <strain evidence="2 3">MS</strain>
    </source>
</reference>
<proteinExistence type="predicted"/>
<feature type="region of interest" description="Disordered" evidence="1">
    <location>
        <begin position="13"/>
        <end position="36"/>
    </location>
</feature>
<keyword evidence="3" id="KW-1185">Reference proteome</keyword>
<dbReference type="KEGG" id="mby:MSBRM_0289"/>
<accession>A0A0E3QS59</accession>
<dbReference type="Proteomes" id="UP000033033">
    <property type="component" value="Chromosome"/>
</dbReference>
<dbReference type="AlphaFoldDB" id="A0A0E3QS59"/>
<dbReference type="HOGENOM" id="CLU_2820789_0_0_2"/>
<evidence type="ECO:0000313" key="2">
    <source>
        <dbReference type="EMBL" id="AKB53287.1"/>
    </source>
</evidence>
<organism evidence="2 3">
    <name type="scientific">Methanosarcina barkeri MS</name>
    <dbReference type="NCBI Taxonomy" id="1434108"/>
    <lineage>
        <taxon>Archaea</taxon>
        <taxon>Methanobacteriati</taxon>
        <taxon>Methanobacteriota</taxon>
        <taxon>Stenosarchaea group</taxon>
        <taxon>Methanomicrobia</taxon>
        <taxon>Methanosarcinales</taxon>
        <taxon>Methanosarcinaceae</taxon>
        <taxon>Methanosarcina</taxon>
    </lineage>
</organism>
<name>A0A0E3QS59_METBA</name>
<evidence type="ECO:0000313" key="3">
    <source>
        <dbReference type="Proteomes" id="UP000033033"/>
    </source>
</evidence>
<sequence>MLSRTRFFPDLKNTELVPAPGPAVEPRDHGISEGSMETEPMEIRKAFISGVSSLLCMQMLLRVITK</sequence>
<protein>
    <submittedName>
        <fullName evidence="2">Uncharacterized protein</fullName>
    </submittedName>
</protein>
<dbReference type="EMBL" id="CP009528">
    <property type="protein sequence ID" value="AKB53287.1"/>
    <property type="molecule type" value="Genomic_DNA"/>
</dbReference>
<gene>
    <name evidence="2" type="ORF">MSBRM_0289</name>
</gene>